<dbReference type="Gene3D" id="2.60.40.3500">
    <property type="match status" value="1"/>
</dbReference>
<organism evidence="2 3">
    <name type="scientific">Desulfomicrobium baculatum (strain DSM 4028 / VKM B-1378 / X)</name>
    <name type="common">Desulfovibrio baculatus</name>
    <dbReference type="NCBI Taxonomy" id="525897"/>
    <lineage>
        <taxon>Bacteria</taxon>
        <taxon>Pseudomonadati</taxon>
        <taxon>Thermodesulfobacteriota</taxon>
        <taxon>Desulfovibrionia</taxon>
        <taxon>Desulfovibrionales</taxon>
        <taxon>Desulfomicrobiaceae</taxon>
        <taxon>Desulfomicrobium</taxon>
    </lineage>
</organism>
<reference evidence="2 3" key="1">
    <citation type="journal article" date="2009" name="Stand. Genomic Sci.">
        <title>Complete genome sequence of Desulfomicrobium baculatum type strain (X).</title>
        <authorList>
            <person name="Copeland A."/>
            <person name="Spring S."/>
            <person name="Goker M."/>
            <person name="Schneider S."/>
            <person name="Lapidus A."/>
            <person name="Del Rio T.G."/>
            <person name="Tice H."/>
            <person name="Cheng J.F."/>
            <person name="Chen F."/>
            <person name="Nolan M."/>
            <person name="Bruce D."/>
            <person name="Goodwin L."/>
            <person name="Pitluck S."/>
            <person name="Ivanova N."/>
            <person name="Mavrommatis K."/>
            <person name="Ovchinnikova G."/>
            <person name="Pati A."/>
            <person name="Chen A."/>
            <person name="Palaniappan K."/>
            <person name="Land M."/>
            <person name="Hauser L."/>
            <person name="Chang Y.J."/>
            <person name="Jeffries C.C."/>
            <person name="Meincke L."/>
            <person name="Sims D."/>
            <person name="Brettin T."/>
            <person name="Detter J.C."/>
            <person name="Han C."/>
            <person name="Chain P."/>
            <person name="Bristow J."/>
            <person name="Eisen J.A."/>
            <person name="Markowitz V."/>
            <person name="Hugenholtz P."/>
            <person name="Kyrpides N.C."/>
            <person name="Klenk H.P."/>
            <person name="Lucas S."/>
        </authorList>
    </citation>
    <scope>NUCLEOTIDE SEQUENCE [LARGE SCALE GENOMIC DNA]</scope>
    <source>
        <strain evidence="3">DSM 4028 / VKM B-1378 / X</strain>
    </source>
</reference>
<dbReference type="Proteomes" id="UP000002216">
    <property type="component" value="Chromosome"/>
</dbReference>
<proteinExistence type="predicted"/>
<feature type="signal peptide" evidence="1">
    <location>
        <begin position="1"/>
        <end position="25"/>
    </location>
</feature>
<dbReference type="OrthoDB" id="5470651at2"/>
<keyword evidence="3" id="KW-1185">Reference proteome</keyword>
<dbReference type="EMBL" id="CP001629">
    <property type="protein sequence ID" value="ACU89079.1"/>
    <property type="molecule type" value="Genomic_DNA"/>
</dbReference>
<sequence>MKRSIRFFCLLCILFASFPLGHLFAAEHSVSVHRVAAGDSIRQLLLKYGCITSMGEYAKVRDVFARLNPGISHSALLAAGGDVSVPVFVKNSGTTCLSFAEQRIVRVEFESLASAERVRIYLDGPVLPDVFTLKTALPVRLVCDFDGVLPMADLPREILCEGRMVQKIRVGHEDKPFKRARIVLDVVEPLIGRIEQEFFEQESLFTITVFEESPK</sequence>
<evidence type="ECO:0000313" key="2">
    <source>
        <dbReference type="EMBL" id="ACU89079.1"/>
    </source>
</evidence>
<evidence type="ECO:0000256" key="1">
    <source>
        <dbReference type="SAM" id="SignalP"/>
    </source>
</evidence>
<keyword evidence="1" id="KW-0732">Signal</keyword>
<dbReference type="AlphaFoldDB" id="C7LQ53"/>
<protein>
    <recommendedName>
        <fullName evidence="4">AMIN domain-containing protein</fullName>
    </recommendedName>
</protein>
<name>C7LQ53_DESBD</name>
<accession>C7LQ53</accession>
<dbReference type="HOGENOM" id="CLU_1281467_0_0_7"/>
<dbReference type="eggNOG" id="COG3170">
    <property type="taxonomic scope" value="Bacteria"/>
</dbReference>
<dbReference type="RefSeq" id="WP_015773179.1">
    <property type="nucleotide sequence ID" value="NC_013173.1"/>
</dbReference>
<evidence type="ECO:0008006" key="4">
    <source>
        <dbReference type="Google" id="ProtNLM"/>
    </source>
</evidence>
<feature type="chain" id="PRO_5002978728" description="AMIN domain-containing protein" evidence="1">
    <location>
        <begin position="26"/>
        <end position="215"/>
    </location>
</feature>
<dbReference type="KEGG" id="dba:Dbac_0964"/>
<evidence type="ECO:0000313" key="3">
    <source>
        <dbReference type="Proteomes" id="UP000002216"/>
    </source>
</evidence>
<gene>
    <name evidence="2" type="ordered locus">Dbac_0964</name>
</gene>
<dbReference type="STRING" id="525897.Dbac_0964"/>